<dbReference type="PANTHER" id="PTHR32009:SF160">
    <property type="entry name" value="DISEASE RESISTANCE PROTEIN (TIR-NBS-LRR CLASS)"/>
    <property type="match status" value="1"/>
</dbReference>
<dbReference type="InterPro" id="IPR035897">
    <property type="entry name" value="Toll_tir_struct_dom_sf"/>
</dbReference>
<dbReference type="EMBL" id="CM007651">
    <property type="protein sequence ID" value="ONI35692.1"/>
    <property type="molecule type" value="Genomic_DNA"/>
</dbReference>
<dbReference type="EMBL" id="CM007651">
    <property type="protein sequence ID" value="ONI35691.1"/>
    <property type="molecule type" value="Genomic_DNA"/>
</dbReference>
<dbReference type="STRING" id="3760.A0A251RI94"/>
<dbReference type="AlphaFoldDB" id="A0A251RI94"/>
<sequence length="513" mass="57000">MKRRLQGLYWRHPWIVLDRGQLSTSSFFLLYSYLGVTTHKFFLVSWGIRFGPESEGYFSSSFSYVKLLFIIREAGSLQGKEQPAYKSAITILMDTSIVDEASSPSSSSCSSNDEMYDVFLSFIGVDSRKTFMDHLYWTLKDARVDVFIAENKLRGPKLMQAIEQSRIAVIIFSSGYAFSIGCLQELEKIMECRRTLGQMVLPIFYHVDPKNVGKQIDSFPVNHHGVKDWEEMMRSWRKSLIEATNLSGLVYMKSEGYEGMLIRKIVDEITRKLKSTCVDVVTEQVELDSSIQEISNDLKVHVGKDSRLQEISARLDIGGPKYAHIQPQGPRPTAFKVNKASVKIKKRPPHAVVKCCRTVVIQANPSEFKSLVQRFTSTSSSPSSGDGGLSPAARLASINKTTLHSSSTSDHKKPLIPTISSHDEDFMGSICNNLKDLGRGEGGGGSLQIDETRHFPGLLSPAPASLPSIPHGFFSHQHDGALMPSPTGAGQIQKLSSSPYCLLARPKFPPSPR</sequence>
<evidence type="ECO:0000259" key="3">
    <source>
        <dbReference type="PROSITE" id="PS50104"/>
    </source>
</evidence>
<gene>
    <name evidence="4" type="ORF">PRUPE_1G550700</name>
</gene>
<dbReference type="GO" id="GO:0007165">
    <property type="term" value="P:signal transduction"/>
    <property type="evidence" value="ECO:0000318"/>
    <property type="project" value="GO_Central"/>
</dbReference>
<dbReference type="Gene3D" id="3.40.50.10140">
    <property type="entry name" value="Toll/interleukin-1 receptor homology (TIR) domain"/>
    <property type="match status" value="1"/>
</dbReference>
<dbReference type="EMBL" id="CM007651">
    <property type="protein sequence ID" value="ONI35696.1"/>
    <property type="molecule type" value="Genomic_DNA"/>
</dbReference>
<dbReference type="InterPro" id="IPR000157">
    <property type="entry name" value="TIR_dom"/>
</dbReference>
<feature type="domain" description="TIR" evidence="3">
    <location>
        <begin position="114"/>
        <end position="273"/>
    </location>
</feature>
<dbReference type="PROSITE" id="PS50104">
    <property type="entry name" value="TIR"/>
    <property type="match status" value="1"/>
</dbReference>
<organism evidence="4 5">
    <name type="scientific">Prunus persica</name>
    <name type="common">Peach</name>
    <name type="synonym">Amygdalus persica</name>
    <dbReference type="NCBI Taxonomy" id="3760"/>
    <lineage>
        <taxon>Eukaryota</taxon>
        <taxon>Viridiplantae</taxon>
        <taxon>Streptophyta</taxon>
        <taxon>Embryophyta</taxon>
        <taxon>Tracheophyta</taxon>
        <taxon>Spermatophyta</taxon>
        <taxon>Magnoliopsida</taxon>
        <taxon>eudicotyledons</taxon>
        <taxon>Gunneridae</taxon>
        <taxon>Pentapetalae</taxon>
        <taxon>rosids</taxon>
        <taxon>fabids</taxon>
        <taxon>Rosales</taxon>
        <taxon>Rosaceae</taxon>
        <taxon>Amygdaloideae</taxon>
        <taxon>Amygdaleae</taxon>
        <taxon>Prunus</taxon>
    </lineage>
</organism>
<keyword evidence="1" id="KW-0520">NAD</keyword>
<dbReference type="Gramene" id="ONI35694">
    <property type="protein sequence ID" value="ONI35694"/>
    <property type="gene ID" value="PRUPE_1G550700"/>
</dbReference>
<dbReference type="Gramene" id="ONI35691">
    <property type="protein sequence ID" value="ONI35691"/>
    <property type="gene ID" value="PRUPE_1G550700"/>
</dbReference>
<name>A0A251RI94_PRUPE</name>
<proteinExistence type="predicted"/>
<dbReference type="Gramene" id="ONI35696">
    <property type="protein sequence ID" value="ONI35696"/>
    <property type="gene ID" value="PRUPE_1G550700"/>
</dbReference>
<evidence type="ECO:0000256" key="1">
    <source>
        <dbReference type="ARBA" id="ARBA00023027"/>
    </source>
</evidence>
<dbReference type="PANTHER" id="PTHR32009">
    <property type="entry name" value="TMV RESISTANCE PROTEIN N-LIKE"/>
    <property type="match status" value="1"/>
</dbReference>
<dbReference type="SMART" id="SM00255">
    <property type="entry name" value="TIR"/>
    <property type="match status" value="1"/>
</dbReference>
<reference evidence="4 5" key="1">
    <citation type="journal article" date="2013" name="Nat. Genet.">
        <title>The high-quality draft genome of peach (Prunus persica) identifies unique patterns of genetic diversity, domestication and genome evolution.</title>
        <authorList>
            <consortium name="International Peach Genome Initiative"/>
            <person name="Verde I."/>
            <person name="Abbott A.G."/>
            <person name="Scalabrin S."/>
            <person name="Jung S."/>
            <person name="Shu S."/>
            <person name="Marroni F."/>
            <person name="Zhebentyayeva T."/>
            <person name="Dettori M.T."/>
            <person name="Grimwood J."/>
            <person name="Cattonaro F."/>
            <person name="Zuccolo A."/>
            <person name="Rossini L."/>
            <person name="Jenkins J."/>
            <person name="Vendramin E."/>
            <person name="Meisel L.A."/>
            <person name="Decroocq V."/>
            <person name="Sosinski B."/>
            <person name="Prochnik S."/>
            <person name="Mitros T."/>
            <person name="Policriti A."/>
            <person name="Cipriani G."/>
            <person name="Dondini L."/>
            <person name="Ficklin S."/>
            <person name="Goodstein D.M."/>
            <person name="Xuan P."/>
            <person name="Del Fabbro C."/>
            <person name="Aramini V."/>
            <person name="Copetti D."/>
            <person name="Gonzalez S."/>
            <person name="Horner D.S."/>
            <person name="Falchi R."/>
            <person name="Lucas S."/>
            <person name="Mica E."/>
            <person name="Maldonado J."/>
            <person name="Lazzari B."/>
            <person name="Bielenberg D."/>
            <person name="Pirona R."/>
            <person name="Miculan M."/>
            <person name="Barakat A."/>
            <person name="Testolin R."/>
            <person name="Stella A."/>
            <person name="Tartarini S."/>
            <person name="Tonutti P."/>
            <person name="Arus P."/>
            <person name="Orellana A."/>
            <person name="Wells C."/>
            <person name="Main D."/>
            <person name="Vizzotto G."/>
            <person name="Silva H."/>
            <person name="Salamini F."/>
            <person name="Schmutz J."/>
            <person name="Morgante M."/>
            <person name="Rokhsar D.S."/>
        </authorList>
    </citation>
    <scope>NUCLEOTIDE SEQUENCE [LARGE SCALE GENOMIC DNA]</scope>
    <source>
        <strain evidence="5">cv. Nemared</strain>
    </source>
</reference>
<keyword evidence="5" id="KW-1185">Reference proteome</keyword>
<dbReference type="Proteomes" id="UP000006882">
    <property type="component" value="Chromosome G1"/>
</dbReference>
<dbReference type="Gramene" id="ONI35692">
    <property type="protein sequence ID" value="ONI35692"/>
    <property type="gene ID" value="PRUPE_1G550700"/>
</dbReference>
<dbReference type="SUPFAM" id="SSF52200">
    <property type="entry name" value="Toll/Interleukin receptor TIR domain"/>
    <property type="match status" value="1"/>
</dbReference>
<reference evidence="4" key="2">
    <citation type="submission" date="2016-12" db="EMBL/GenBank/DDBJ databases">
        <title>WGS assembly of Prunus persica.</title>
        <authorList>
            <person name="Verde I."/>
            <person name="Jenkins J."/>
            <person name="Dondini L."/>
            <person name="Micali S."/>
            <person name="Pagliarani G."/>
            <person name="Vendramin E."/>
            <person name="Paris R."/>
            <person name="Aramini V."/>
            <person name="Gazza L."/>
            <person name="Rossini L."/>
            <person name="Bassi D."/>
            <person name="Troggio M."/>
            <person name="Shu S."/>
            <person name="Grimwood J.H."/>
            <person name="Tartarini S."/>
            <person name="Dettori M.T."/>
            <person name="Schmutz J."/>
        </authorList>
    </citation>
    <scope>NUCLEOTIDE SEQUENCE</scope>
</reference>
<feature type="region of interest" description="Disordered" evidence="2">
    <location>
        <begin position="401"/>
        <end position="420"/>
    </location>
</feature>
<dbReference type="GO" id="GO:0005634">
    <property type="term" value="C:nucleus"/>
    <property type="evidence" value="ECO:0000318"/>
    <property type="project" value="GO_Central"/>
</dbReference>
<dbReference type="Gramene" id="ONI35693">
    <property type="protein sequence ID" value="ONI35693"/>
    <property type="gene ID" value="PRUPE_1G550700"/>
</dbReference>
<evidence type="ECO:0000313" key="5">
    <source>
        <dbReference type="Proteomes" id="UP000006882"/>
    </source>
</evidence>
<dbReference type="InterPro" id="IPR008889">
    <property type="entry name" value="VQ"/>
</dbReference>
<protein>
    <recommendedName>
        <fullName evidence="3">TIR domain-containing protein</fullName>
    </recommendedName>
</protein>
<dbReference type="EMBL" id="CM007651">
    <property type="protein sequence ID" value="ONI35695.1"/>
    <property type="molecule type" value="Genomic_DNA"/>
</dbReference>
<dbReference type="EMBL" id="CM007651">
    <property type="protein sequence ID" value="ONI35693.1"/>
    <property type="molecule type" value="Genomic_DNA"/>
</dbReference>
<dbReference type="Pfam" id="PF01582">
    <property type="entry name" value="TIR"/>
    <property type="match status" value="1"/>
</dbReference>
<evidence type="ECO:0000313" key="4">
    <source>
        <dbReference type="EMBL" id="ONI35693.1"/>
    </source>
</evidence>
<accession>A0A251RI94</accession>
<dbReference type="Gramene" id="ONI35695">
    <property type="protein sequence ID" value="ONI35695"/>
    <property type="gene ID" value="PRUPE_1G550700"/>
</dbReference>
<dbReference type="EMBL" id="CM007651">
    <property type="protein sequence ID" value="ONI35694.1"/>
    <property type="molecule type" value="Genomic_DNA"/>
</dbReference>
<evidence type="ECO:0000256" key="2">
    <source>
        <dbReference type="SAM" id="MobiDB-lite"/>
    </source>
</evidence>
<dbReference type="Pfam" id="PF05678">
    <property type="entry name" value="VQ"/>
    <property type="match status" value="1"/>
</dbReference>